<name>A6JUX9_RAT</name>
<dbReference type="EMBL" id="CH474002">
    <property type="protein sequence ID" value="EDL87650.1"/>
    <property type="molecule type" value="Genomic_DNA"/>
</dbReference>
<proteinExistence type="predicted"/>
<evidence type="ECO:0000313" key="2">
    <source>
        <dbReference type="Proteomes" id="UP000234681"/>
    </source>
</evidence>
<reference evidence="1 2" key="1">
    <citation type="submission" date="2005-09" db="EMBL/GenBank/DDBJ databases">
        <authorList>
            <person name="Mural R.J."/>
            <person name="Li P.W."/>
            <person name="Adams M.D."/>
            <person name="Amanatides P.G."/>
            <person name="Baden-Tillson H."/>
            <person name="Barnstead M."/>
            <person name="Chin S.H."/>
            <person name="Dew I."/>
            <person name="Evans C.A."/>
            <person name="Ferriera S."/>
            <person name="Flanigan M."/>
            <person name="Fosler C."/>
            <person name="Glodek A."/>
            <person name="Gu Z."/>
            <person name="Holt R.A."/>
            <person name="Jennings D."/>
            <person name="Kraft C.L."/>
            <person name="Lu F."/>
            <person name="Nguyen T."/>
            <person name="Nusskern D.R."/>
            <person name="Pfannkoch C.M."/>
            <person name="Sitter C."/>
            <person name="Sutton G.G."/>
            <person name="Venter J.C."/>
            <person name="Wang Z."/>
            <person name="Woodage T."/>
            <person name="Zheng X.H."/>
            <person name="Zhong F."/>
        </authorList>
    </citation>
    <scope>NUCLEOTIDE SEQUENCE [LARGE SCALE GENOMIC DNA]</scope>
    <source>
        <strain>BN</strain>
        <strain evidence="2">Sprague-Dawley</strain>
    </source>
</reference>
<protein>
    <submittedName>
        <fullName evidence="1">RCG41983</fullName>
    </submittedName>
</protein>
<evidence type="ECO:0000313" key="1">
    <source>
        <dbReference type="EMBL" id="EDL87650.1"/>
    </source>
</evidence>
<sequence>MNGSGQFLFKMATQIKIKVGSCRDGIYLPKVLSSIPTNHMVTHNHL</sequence>
<organism evidence="1 2">
    <name type="scientific">Rattus norvegicus</name>
    <name type="common">Rat</name>
    <dbReference type="NCBI Taxonomy" id="10116"/>
    <lineage>
        <taxon>Eukaryota</taxon>
        <taxon>Metazoa</taxon>
        <taxon>Chordata</taxon>
        <taxon>Craniata</taxon>
        <taxon>Vertebrata</taxon>
        <taxon>Euteleostomi</taxon>
        <taxon>Mammalia</taxon>
        <taxon>Eutheria</taxon>
        <taxon>Euarchontoglires</taxon>
        <taxon>Glires</taxon>
        <taxon>Rodentia</taxon>
        <taxon>Myomorpha</taxon>
        <taxon>Muroidea</taxon>
        <taxon>Muridae</taxon>
        <taxon>Murinae</taxon>
        <taxon>Rattus</taxon>
    </lineage>
</organism>
<gene>
    <name evidence="1" type="ORF">rCG_41983</name>
</gene>
<dbReference type="AlphaFoldDB" id="A6JUX9"/>
<dbReference type="Proteomes" id="UP000234681">
    <property type="component" value="Chromosome 1"/>
</dbReference>
<accession>A6JUX9</accession>